<protein>
    <submittedName>
        <fullName evidence="7">MFS transporter</fullName>
    </submittedName>
</protein>
<dbReference type="AlphaFoldDB" id="A0A2W2EHX0"/>
<dbReference type="InterPro" id="IPR036259">
    <property type="entry name" value="MFS_trans_sf"/>
</dbReference>
<reference evidence="7 8" key="1">
    <citation type="submission" date="2018-01" db="EMBL/GenBank/DDBJ databases">
        <title>Draft genome sequence of Jishengella sp. NA12.</title>
        <authorList>
            <person name="Sahin N."/>
            <person name="Ay H."/>
            <person name="Saygin H."/>
        </authorList>
    </citation>
    <scope>NUCLEOTIDE SEQUENCE [LARGE SCALE GENOMIC DNA]</scope>
    <source>
        <strain evidence="7 8">NA12</strain>
    </source>
</reference>
<dbReference type="GO" id="GO:0016020">
    <property type="term" value="C:membrane"/>
    <property type="evidence" value="ECO:0007669"/>
    <property type="project" value="UniProtKB-SubCell"/>
</dbReference>
<feature type="transmembrane region" description="Helical" evidence="6">
    <location>
        <begin position="295"/>
        <end position="313"/>
    </location>
</feature>
<organism evidence="7 8">
    <name type="scientific">Micromonospora craterilacus</name>
    <dbReference type="NCBI Taxonomy" id="1655439"/>
    <lineage>
        <taxon>Bacteria</taxon>
        <taxon>Bacillati</taxon>
        <taxon>Actinomycetota</taxon>
        <taxon>Actinomycetes</taxon>
        <taxon>Micromonosporales</taxon>
        <taxon>Micromonosporaceae</taxon>
        <taxon>Micromonospora</taxon>
    </lineage>
</organism>
<feature type="transmembrane region" description="Helical" evidence="6">
    <location>
        <begin position="226"/>
        <end position="243"/>
    </location>
</feature>
<feature type="transmembrane region" description="Helical" evidence="6">
    <location>
        <begin position="120"/>
        <end position="139"/>
    </location>
</feature>
<feature type="transmembrane region" description="Helical" evidence="6">
    <location>
        <begin position="263"/>
        <end position="283"/>
    </location>
</feature>
<comment type="caution">
    <text evidence="7">The sequence shown here is derived from an EMBL/GenBank/DDBJ whole genome shotgun (WGS) entry which is preliminary data.</text>
</comment>
<dbReference type="CDD" id="cd17393">
    <property type="entry name" value="MFS_MosC_like"/>
    <property type="match status" value="1"/>
</dbReference>
<keyword evidence="4 6" id="KW-0472">Membrane</keyword>
<name>A0A2W2EHX0_9ACTN</name>
<sequence>MTGNPVGARDRSRSLVGPAGISRAQVRAATAAVYLAFVSSGFAFATWAARIPSVKSQLQLSPRQLGLLLLALPIGSIISLLTAGPFVAHTSPRRAVAVASLASAAGLCLSGIGAQGAFTVTAMGLALLGLGTGIWDVAMNVEAAAVEQRAGTSMMSRFHASLSGGTVIGAGLAAACAALHIPVVVHLGVVAALIAIAVPLSTRRYLATDTRPSTHHPTRDALRAWTEPRTLALGIFVLSMAFSEGTGNDWLASAMIEGHHTSVAAGSLSFAIFVAAMTIGRWFGPPLVDRYGPRLVTRASAVLAMSGLAVTIFGPHQAFALVGVITWGLGTAMGFPLGISAAADDPSRAAIRVGVVSSIGYTAFLAGPPLLGFLAEHVGILRSLSITMGVVAVGLLFTASLRTAGSQRPHGEGTKPAEPCRGLRSSS</sequence>
<feature type="transmembrane region" description="Helical" evidence="6">
    <location>
        <begin position="160"/>
        <end position="181"/>
    </location>
</feature>
<evidence type="ECO:0000256" key="2">
    <source>
        <dbReference type="ARBA" id="ARBA00022692"/>
    </source>
</evidence>
<dbReference type="EMBL" id="POTY01000006">
    <property type="protein sequence ID" value="PZG23902.1"/>
    <property type="molecule type" value="Genomic_DNA"/>
</dbReference>
<feature type="transmembrane region" description="Helical" evidence="6">
    <location>
        <begin position="380"/>
        <end position="401"/>
    </location>
</feature>
<feature type="region of interest" description="Disordered" evidence="5">
    <location>
        <begin position="405"/>
        <end position="427"/>
    </location>
</feature>
<keyword evidence="2 6" id="KW-0812">Transmembrane</keyword>
<evidence type="ECO:0000256" key="1">
    <source>
        <dbReference type="ARBA" id="ARBA00004141"/>
    </source>
</evidence>
<dbReference type="InterPro" id="IPR051788">
    <property type="entry name" value="MFS_Transporter"/>
</dbReference>
<feature type="transmembrane region" description="Helical" evidence="6">
    <location>
        <begin position="67"/>
        <end position="88"/>
    </location>
</feature>
<dbReference type="PANTHER" id="PTHR23514">
    <property type="entry name" value="BYPASS OF STOP CODON PROTEIN 6"/>
    <property type="match status" value="1"/>
</dbReference>
<dbReference type="Proteomes" id="UP000248924">
    <property type="component" value="Unassembled WGS sequence"/>
</dbReference>
<evidence type="ECO:0000313" key="7">
    <source>
        <dbReference type="EMBL" id="PZG23902.1"/>
    </source>
</evidence>
<keyword evidence="8" id="KW-1185">Reference proteome</keyword>
<evidence type="ECO:0000256" key="5">
    <source>
        <dbReference type="SAM" id="MobiDB-lite"/>
    </source>
</evidence>
<feature type="transmembrane region" description="Helical" evidence="6">
    <location>
        <begin position="95"/>
        <end position="114"/>
    </location>
</feature>
<feature type="transmembrane region" description="Helical" evidence="6">
    <location>
        <begin position="187"/>
        <end position="206"/>
    </location>
</feature>
<feature type="transmembrane region" description="Helical" evidence="6">
    <location>
        <begin position="28"/>
        <end position="47"/>
    </location>
</feature>
<keyword evidence="3 6" id="KW-1133">Transmembrane helix</keyword>
<feature type="transmembrane region" description="Helical" evidence="6">
    <location>
        <begin position="319"/>
        <end position="339"/>
    </location>
</feature>
<proteinExistence type="predicted"/>
<gene>
    <name evidence="7" type="ORF">C1I95_02470</name>
</gene>
<feature type="transmembrane region" description="Helical" evidence="6">
    <location>
        <begin position="351"/>
        <end position="374"/>
    </location>
</feature>
<evidence type="ECO:0000256" key="3">
    <source>
        <dbReference type="ARBA" id="ARBA00022989"/>
    </source>
</evidence>
<evidence type="ECO:0000256" key="4">
    <source>
        <dbReference type="ARBA" id="ARBA00023136"/>
    </source>
</evidence>
<evidence type="ECO:0000313" key="8">
    <source>
        <dbReference type="Proteomes" id="UP000248924"/>
    </source>
</evidence>
<dbReference type="InterPro" id="IPR011701">
    <property type="entry name" value="MFS"/>
</dbReference>
<dbReference type="PANTHER" id="PTHR23514:SF13">
    <property type="entry name" value="INNER MEMBRANE PROTEIN YBJJ"/>
    <property type="match status" value="1"/>
</dbReference>
<dbReference type="Gene3D" id="1.20.1250.20">
    <property type="entry name" value="MFS general substrate transporter like domains"/>
    <property type="match status" value="1"/>
</dbReference>
<accession>A0A2W2EHX0</accession>
<comment type="subcellular location">
    <subcellularLocation>
        <location evidence="1">Membrane</location>
        <topology evidence="1">Multi-pass membrane protein</topology>
    </subcellularLocation>
</comment>
<dbReference type="SUPFAM" id="SSF103473">
    <property type="entry name" value="MFS general substrate transporter"/>
    <property type="match status" value="1"/>
</dbReference>
<dbReference type="GO" id="GO:0022857">
    <property type="term" value="F:transmembrane transporter activity"/>
    <property type="evidence" value="ECO:0007669"/>
    <property type="project" value="InterPro"/>
</dbReference>
<dbReference type="Pfam" id="PF07690">
    <property type="entry name" value="MFS_1"/>
    <property type="match status" value="1"/>
</dbReference>
<evidence type="ECO:0000256" key="6">
    <source>
        <dbReference type="SAM" id="Phobius"/>
    </source>
</evidence>